<keyword evidence="8" id="KW-0325">Glycoprotein</keyword>
<proteinExistence type="inferred from homology"/>
<dbReference type="InterPro" id="IPR026444">
    <property type="entry name" value="Secre_tail"/>
</dbReference>
<keyword evidence="9" id="KW-0119">Carbohydrate metabolism</keyword>
<reference evidence="11 12" key="1">
    <citation type="submission" date="2020-01" db="EMBL/GenBank/DDBJ databases">
        <title>Bacteria diversity of Porities sp.</title>
        <authorList>
            <person name="Wang G."/>
        </authorList>
    </citation>
    <scope>NUCLEOTIDE SEQUENCE [LARGE SCALE GENOMIC DNA]</scope>
    <source>
        <strain evidence="11 12">R33</strain>
    </source>
</reference>
<keyword evidence="5" id="KW-0256">Endoplasmic reticulum</keyword>
<dbReference type="InterPro" id="IPR008979">
    <property type="entry name" value="Galactose-bd-like_sf"/>
</dbReference>
<dbReference type="Gene3D" id="2.60.120.430">
    <property type="entry name" value="Galactose-binding lectin"/>
    <property type="match status" value="3"/>
</dbReference>
<gene>
    <name evidence="11" type="ORF">GTQ38_13560</name>
</gene>
<keyword evidence="4" id="KW-0732">Signal</keyword>
<evidence type="ECO:0000256" key="2">
    <source>
        <dbReference type="ARBA" id="ARBA00009141"/>
    </source>
</evidence>
<evidence type="ECO:0000256" key="4">
    <source>
        <dbReference type="ARBA" id="ARBA00022729"/>
    </source>
</evidence>
<dbReference type="Proteomes" id="UP000475249">
    <property type="component" value="Unassembled WGS sequence"/>
</dbReference>
<evidence type="ECO:0000313" key="11">
    <source>
        <dbReference type="EMBL" id="NAS13037.1"/>
    </source>
</evidence>
<dbReference type="AlphaFoldDB" id="A0A6L9EE93"/>
<dbReference type="SMART" id="SM00612">
    <property type="entry name" value="Kelch"/>
    <property type="match status" value="5"/>
</dbReference>
<evidence type="ECO:0000256" key="9">
    <source>
        <dbReference type="ARBA" id="ARBA00023277"/>
    </source>
</evidence>
<evidence type="ECO:0000256" key="5">
    <source>
        <dbReference type="ARBA" id="ARBA00022824"/>
    </source>
</evidence>
<comment type="similarity">
    <text evidence="2">Belongs to the malectin family.</text>
</comment>
<dbReference type="NCBIfam" id="TIGR04183">
    <property type="entry name" value="Por_Secre_tail"/>
    <property type="match status" value="1"/>
</dbReference>
<dbReference type="RefSeq" id="WP_161436081.1">
    <property type="nucleotide sequence ID" value="NZ_WXYO01000006.1"/>
</dbReference>
<comment type="caution">
    <text evidence="11">The sequence shown here is derived from an EMBL/GenBank/DDBJ whole genome shotgun (WGS) entry which is preliminary data.</text>
</comment>
<dbReference type="GO" id="GO:0030246">
    <property type="term" value="F:carbohydrate binding"/>
    <property type="evidence" value="ECO:0007669"/>
    <property type="project" value="InterPro"/>
</dbReference>
<dbReference type="InterPro" id="IPR015915">
    <property type="entry name" value="Kelch-typ_b-propeller"/>
</dbReference>
<dbReference type="SUPFAM" id="SSF50965">
    <property type="entry name" value="Galactose oxidase, central domain"/>
    <property type="match status" value="1"/>
</dbReference>
<dbReference type="InterPro" id="IPR039155">
    <property type="entry name" value="MLEC"/>
</dbReference>
<evidence type="ECO:0000256" key="8">
    <source>
        <dbReference type="ARBA" id="ARBA00023180"/>
    </source>
</evidence>
<keyword evidence="12" id="KW-1185">Reference proteome</keyword>
<dbReference type="PANTHER" id="PTHR13460">
    <property type="match status" value="1"/>
</dbReference>
<evidence type="ECO:0000313" key="12">
    <source>
        <dbReference type="Proteomes" id="UP000475249"/>
    </source>
</evidence>
<feature type="domain" description="Malectin" evidence="10">
    <location>
        <begin position="547"/>
        <end position="682"/>
    </location>
</feature>
<dbReference type="Pfam" id="PF01344">
    <property type="entry name" value="Kelch_1"/>
    <property type="match status" value="1"/>
</dbReference>
<dbReference type="GO" id="GO:0016020">
    <property type="term" value="C:membrane"/>
    <property type="evidence" value="ECO:0007669"/>
    <property type="project" value="TreeGrafter"/>
</dbReference>
<dbReference type="InterPro" id="IPR011043">
    <property type="entry name" value="Gal_Oxase/kelch_b-propeller"/>
</dbReference>
<comment type="subcellular location">
    <subcellularLocation>
        <location evidence="1">Endoplasmic reticulum membrane</location>
        <topology evidence="1">Single-pass type I membrane protein</topology>
    </subcellularLocation>
</comment>
<dbReference type="SUPFAM" id="SSF49785">
    <property type="entry name" value="Galactose-binding domain-like"/>
    <property type="match status" value="3"/>
</dbReference>
<dbReference type="InterPro" id="IPR021720">
    <property type="entry name" value="Malectin_dom"/>
</dbReference>
<dbReference type="Gene3D" id="2.60.40.2340">
    <property type="match status" value="2"/>
</dbReference>
<keyword evidence="6" id="KW-1133">Transmembrane helix</keyword>
<dbReference type="Pfam" id="PF11721">
    <property type="entry name" value="Malectin"/>
    <property type="match status" value="3"/>
</dbReference>
<dbReference type="PANTHER" id="PTHR13460:SF0">
    <property type="entry name" value="MALECTIN"/>
    <property type="match status" value="1"/>
</dbReference>
<sequence length="1099" mass="117469">MKRERALFHRLLMLIFLLALFPVSSASISIDYNAPGSLNYPVPAAFELRLNCGGGQLSYGDEVYLADDFFIGGRPASSTNAAIGGTDQDELYRSGRTATQNLGGFQYAIPVDNGTYEIKLHFAEIYWTGSGQRVFSVEVEGNPILLDFDITAEVGARHAVIKTANTSVTDGLLNIEFSANVNRPLLSALEILGETTLSTETDILSFVVDQQTGSSTINPTDHTIAIEVANGTDLTAITPAISLSEGATVVPAPGTTTDFSSGTATYAVTAEDGLTTQDWVVNLTEASLPTGGELHLIARINCGGGQMNLGYQVFEADTFFNGGRPSSGTNAEIGGTNMDQLYHTGRTATQNLGGFQYALPVIDGNYELRLHFAEIYWTGSGQRVFSVAVEGTPMIVDLDITDEVGARNALVKTINTAVADGILNIEFSASVNGPLVSALEVFSLNSLGTDTDILSFAVDQQTGIATINPTDHTIAVEVAHGTDLSAVAPAITLSEGATVVPGSGATTDFSSGSVTYSVTAEDGVTTQDWVVSLTEAAPPTGGETNLIARINSCGGQVSFGDEVFEADTYFIGGRASSNPSAAIGGTDRDELYRTGRTSTENLGGFQYAIPLDEGNYEIKLHFAEIYWTGSGQRVFSVEVEGTPMIIDLDITDEVGARHAVIKTVNTAVTDGMLNIVFTASINRPTLSAMEIFGSGEVVVPPPAVDCSWNDLANISYPHIEGQSANVNGRLYLAGGYDGNIEIFNSTEIYDIDTDTWSIGTPMLLPVTHGAMVAVNDEFWIIGGFVGNNPGPVTDRVQIYHTATDSWSEGPALPEKRGSGAATFLNGKIHFFGGLLEDRITDSEDHYVLDINDLAAGWQSAAPLPNPRNHLSAATIDGLVYAIGGQFGHDNGVDYVSLLHAYDPATDSWSQKADLLYDRSHFEMATAVHGDKILIAGGRGEGFVVFNSLTQYDSSTDTWSELCELPEAILTPALAVSSDRLIMAGGSIGGNHNVSYKTRWLQLEPNSAEWFVLKSRLAEPYFNEVVVFPNPSQGRFEVSLPVSLHAFDLVVRDMSGQVVLTQKFRNSNKASFTLDSPAGLYLLQLRLESGEEIVRKIVKL</sequence>
<protein>
    <submittedName>
        <fullName evidence="11">DUF5018 domain-containing protein</fullName>
    </submittedName>
</protein>
<dbReference type="EMBL" id="WXYO01000006">
    <property type="protein sequence ID" value="NAS13037.1"/>
    <property type="molecule type" value="Genomic_DNA"/>
</dbReference>
<name>A0A6L9EE93_9FLAO</name>
<keyword evidence="7" id="KW-0472">Membrane</keyword>
<evidence type="ECO:0000256" key="1">
    <source>
        <dbReference type="ARBA" id="ARBA00004115"/>
    </source>
</evidence>
<evidence type="ECO:0000256" key="3">
    <source>
        <dbReference type="ARBA" id="ARBA00022692"/>
    </source>
</evidence>
<feature type="domain" description="Malectin" evidence="10">
    <location>
        <begin position="48"/>
        <end position="182"/>
    </location>
</feature>
<feature type="domain" description="Malectin" evidence="10">
    <location>
        <begin position="297"/>
        <end position="433"/>
    </location>
</feature>
<organism evidence="11 12">
    <name type="scientific">Poritiphilus flavus</name>
    <dbReference type="NCBI Taxonomy" id="2697053"/>
    <lineage>
        <taxon>Bacteria</taxon>
        <taxon>Pseudomonadati</taxon>
        <taxon>Bacteroidota</taxon>
        <taxon>Flavobacteriia</taxon>
        <taxon>Flavobacteriales</taxon>
        <taxon>Flavobacteriaceae</taxon>
        <taxon>Poritiphilus</taxon>
    </lineage>
</organism>
<evidence type="ECO:0000259" key="10">
    <source>
        <dbReference type="Pfam" id="PF11721"/>
    </source>
</evidence>
<dbReference type="Gene3D" id="2.120.10.80">
    <property type="entry name" value="Kelch-type beta propeller"/>
    <property type="match status" value="2"/>
</dbReference>
<evidence type="ECO:0000256" key="7">
    <source>
        <dbReference type="ARBA" id="ARBA00023136"/>
    </source>
</evidence>
<evidence type="ECO:0000256" key="6">
    <source>
        <dbReference type="ARBA" id="ARBA00022989"/>
    </source>
</evidence>
<accession>A0A6L9EE93</accession>
<dbReference type="InterPro" id="IPR006652">
    <property type="entry name" value="Kelch_1"/>
</dbReference>
<keyword evidence="3" id="KW-0812">Transmembrane</keyword>
<dbReference type="Pfam" id="PF24681">
    <property type="entry name" value="Kelch_KLHDC2_KLHL20_DRC7"/>
    <property type="match status" value="1"/>
</dbReference>